<feature type="compositionally biased region" description="Acidic residues" evidence="12">
    <location>
        <begin position="1"/>
        <end position="12"/>
    </location>
</feature>
<feature type="domain" description="AAA+ ATPase" evidence="13">
    <location>
        <begin position="128"/>
        <end position="275"/>
    </location>
</feature>
<dbReference type="FunFam" id="1.10.8.60:FF:000013">
    <property type="entry name" value="DNA polymerase III subunit gamma/tau"/>
    <property type="match status" value="1"/>
</dbReference>
<accession>A0A8J7SLL4</accession>
<evidence type="ECO:0000256" key="9">
    <source>
        <dbReference type="ARBA" id="ARBA00022932"/>
    </source>
</evidence>
<evidence type="ECO:0000256" key="12">
    <source>
        <dbReference type="SAM" id="MobiDB-lite"/>
    </source>
</evidence>
<dbReference type="AlphaFoldDB" id="A0A8J7SLL4"/>
<dbReference type="SUPFAM" id="SSF48019">
    <property type="entry name" value="post-AAA+ oligomerization domain-like"/>
    <property type="match status" value="1"/>
</dbReference>
<keyword evidence="4 11" id="KW-0235">DNA replication</keyword>
<evidence type="ECO:0000256" key="7">
    <source>
        <dbReference type="ARBA" id="ARBA00022833"/>
    </source>
</evidence>
<dbReference type="Pfam" id="PF13177">
    <property type="entry name" value="DNA_pol3_delta2"/>
    <property type="match status" value="1"/>
</dbReference>
<dbReference type="GO" id="GO:0006261">
    <property type="term" value="P:DNA-templated DNA replication"/>
    <property type="evidence" value="ECO:0007669"/>
    <property type="project" value="TreeGrafter"/>
</dbReference>
<comment type="function">
    <text evidence="11">DNA polymerase III is a complex, multichain enzyme responsible for most of the replicative synthesis in bacteria. This DNA polymerase also exhibits 3' to 5' exonuclease activity.</text>
</comment>
<protein>
    <recommendedName>
        <fullName evidence="11">DNA polymerase III subunit gamma/tau</fullName>
        <ecNumber evidence="11">2.7.7.7</ecNumber>
    </recommendedName>
</protein>
<feature type="region of interest" description="Disordered" evidence="12">
    <location>
        <begin position="465"/>
        <end position="571"/>
    </location>
</feature>
<dbReference type="GO" id="GO:0009360">
    <property type="term" value="C:DNA polymerase III complex"/>
    <property type="evidence" value="ECO:0007669"/>
    <property type="project" value="InterPro"/>
</dbReference>
<dbReference type="FunFam" id="3.40.50.300:FF:000014">
    <property type="entry name" value="DNA polymerase III subunit gamma/tau"/>
    <property type="match status" value="1"/>
</dbReference>
<dbReference type="PANTHER" id="PTHR11669">
    <property type="entry name" value="REPLICATION FACTOR C / DNA POLYMERASE III GAMMA-TAU SUBUNIT"/>
    <property type="match status" value="1"/>
</dbReference>
<comment type="similarity">
    <text evidence="1 11">Belongs to the DnaX/STICHEL family.</text>
</comment>
<dbReference type="CDD" id="cd18137">
    <property type="entry name" value="HLD_clamp_pol_III_gamma_tau"/>
    <property type="match status" value="1"/>
</dbReference>
<dbReference type="GO" id="GO:0046872">
    <property type="term" value="F:metal ion binding"/>
    <property type="evidence" value="ECO:0007669"/>
    <property type="project" value="UniProtKB-KW"/>
</dbReference>
<dbReference type="InterPro" id="IPR045085">
    <property type="entry name" value="HLD_clamp_pol_III_gamma_tau"/>
</dbReference>
<dbReference type="GO" id="GO:0005524">
    <property type="term" value="F:ATP binding"/>
    <property type="evidence" value="ECO:0007669"/>
    <property type="project" value="UniProtKB-KW"/>
</dbReference>
<keyword evidence="7" id="KW-0862">Zinc</keyword>
<dbReference type="NCBIfam" id="NF006585">
    <property type="entry name" value="PRK09111.1"/>
    <property type="match status" value="1"/>
</dbReference>
<dbReference type="NCBIfam" id="TIGR02397">
    <property type="entry name" value="dnaX_nterm"/>
    <property type="match status" value="1"/>
</dbReference>
<gene>
    <name evidence="11" type="primary">dnaX</name>
    <name evidence="14" type="ORF">KAJ83_04855</name>
</gene>
<dbReference type="PANTHER" id="PTHR11669:SF0">
    <property type="entry name" value="PROTEIN STICHEL-LIKE 2"/>
    <property type="match status" value="1"/>
</dbReference>
<comment type="caution">
    <text evidence="14">The sequence shown here is derived from an EMBL/GenBank/DDBJ whole genome shotgun (WGS) entry which is preliminary data.</text>
</comment>
<reference evidence="14" key="1">
    <citation type="submission" date="2021-04" db="EMBL/GenBank/DDBJ databases">
        <authorList>
            <person name="Zhang D.-C."/>
        </authorList>
    </citation>
    <scope>NUCLEOTIDE SEQUENCE</scope>
    <source>
        <strain evidence="14">CGMCC 1.15697</strain>
    </source>
</reference>
<proteinExistence type="inferred from homology"/>
<dbReference type="InterPro" id="IPR027417">
    <property type="entry name" value="P-loop_NTPase"/>
</dbReference>
<dbReference type="InterPro" id="IPR022107">
    <property type="entry name" value="DNA_pol_III_gamma/tau_C"/>
</dbReference>
<dbReference type="EC" id="2.7.7.7" evidence="11"/>
<evidence type="ECO:0000256" key="1">
    <source>
        <dbReference type="ARBA" id="ARBA00006360"/>
    </source>
</evidence>
<evidence type="ECO:0000256" key="6">
    <source>
        <dbReference type="ARBA" id="ARBA00022741"/>
    </source>
</evidence>
<organism evidence="14 15">
    <name type="scientific">Marivibrio halodurans</name>
    <dbReference type="NCBI Taxonomy" id="2039722"/>
    <lineage>
        <taxon>Bacteria</taxon>
        <taxon>Pseudomonadati</taxon>
        <taxon>Pseudomonadota</taxon>
        <taxon>Alphaproteobacteria</taxon>
        <taxon>Rhodospirillales</taxon>
        <taxon>Rhodospirillaceae</taxon>
        <taxon>Marivibrio</taxon>
    </lineage>
</organism>
<dbReference type="Pfam" id="PF22608">
    <property type="entry name" value="DNAX_ATPase_lid"/>
    <property type="match status" value="1"/>
</dbReference>
<keyword evidence="5" id="KW-0479">Metal-binding</keyword>
<keyword evidence="6 11" id="KW-0547">Nucleotide-binding</keyword>
<dbReference type="Gene3D" id="1.10.8.60">
    <property type="match status" value="1"/>
</dbReference>
<evidence type="ECO:0000256" key="2">
    <source>
        <dbReference type="ARBA" id="ARBA00022679"/>
    </source>
</evidence>
<name>A0A8J7SLL4_9PROT</name>
<dbReference type="SMART" id="SM00382">
    <property type="entry name" value="AAA"/>
    <property type="match status" value="1"/>
</dbReference>
<evidence type="ECO:0000259" key="13">
    <source>
        <dbReference type="SMART" id="SM00382"/>
    </source>
</evidence>
<feature type="compositionally biased region" description="Gly residues" evidence="12">
    <location>
        <begin position="484"/>
        <end position="496"/>
    </location>
</feature>
<dbReference type="Gene3D" id="3.40.50.300">
    <property type="entry name" value="P-loop containing nucleotide triphosphate hydrolases"/>
    <property type="match status" value="1"/>
</dbReference>
<dbReference type="FunFam" id="1.20.272.10:FF:000003">
    <property type="entry name" value="DNA polymerase III subunit gamma/tau"/>
    <property type="match status" value="1"/>
</dbReference>
<dbReference type="InterPro" id="IPR003593">
    <property type="entry name" value="AAA+_ATPase"/>
</dbReference>
<dbReference type="InterPro" id="IPR012763">
    <property type="entry name" value="DNA_pol_III_sug/sutau_N"/>
</dbReference>
<dbReference type="InterPro" id="IPR008921">
    <property type="entry name" value="DNA_pol3_clamp-load_cplx_C"/>
</dbReference>
<dbReference type="GO" id="GO:0003887">
    <property type="term" value="F:DNA-directed DNA polymerase activity"/>
    <property type="evidence" value="ECO:0007669"/>
    <property type="project" value="UniProtKB-KW"/>
</dbReference>
<comment type="catalytic activity">
    <reaction evidence="10 11">
        <text>DNA(n) + a 2'-deoxyribonucleoside 5'-triphosphate = DNA(n+1) + diphosphate</text>
        <dbReference type="Rhea" id="RHEA:22508"/>
        <dbReference type="Rhea" id="RHEA-COMP:17339"/>
        <dbReference type="Rhea" id="RHEA-COMP:17340"/>
        <dbReference type="ChEBI" id="CHEBI:33019"/>
        <dbReference type="ChEBI" id="CHEBI:61560"/>
        <dbReference type="ChEBI" id="CHEBI:173112"/>
        <dbReference type="EC" id="2.7.7.7"/>
    </reaction>
</comment>
<dbReference type="InterPro" id="IPR022754">
    <property type="entry name" value="DNA_pol_III_gamma-3"/>
</dbReference>
<keyword evidence="9 11" id="KW-0239">DNA-directed DNA polymerase</keyword>
<dbReference type="Pfam" id="PF12169">
    <property type="entry name" value="DNA_pol3_gamma3"/>
    <property type="match status" value="1"/>
</dbReference>
<feature type="compositionally biased region" description="Low complexity" evidence="12">
    <location>
        <begin position="497"/>
        <end position="536"/>
    </location>
</feature>
<evidence type="ECO:0000256" key="11">
    <source>
        <dbReference type="RuleBase" id="RU364063"/>
    </source>
</evidence>
<keyword evidence="3 11" id="KW-0548">Nucleotidyltransferase</keyword>
<feature type="compositionally biased region" description="Low complexity" evidence="12">
    <location>
        <begin position="556"/>
        <end position="571"/>
    </location>
</feature>
<sequence>MDRDDETGEDGAPEAPPPGPNLFGEETPPPEPEASEPEPPESDSAPAEGEGAPVNASVNAPVNSPPDSPAEATSAEHPAEPPMGEAAGKKSDAYRVLARKYRPTNFEELIGQEPLVRTLTNAINANRIAQAFVLTGVRGVGKTTTARIIAKALNCTGPDGTGGPTTSPCGRCENCLAIASDRHVDVIEMDAASRTGVNDIRDLIDGVRYRPTSARYKVYILDEVHMLSNQAFNALLKTLEEPPAHVKFVFATTEIRKVPVTVLSRCQRFDLRRVPVEQLSGHFRRVAEAEGMGVEDEALAMIARAADGSVRDGLSILDQAIALSSGTVEGARVRDMLGLADRARIYDLYDAVMKGDAAGALDVLGGLYDVGADPAVVIQDMLDITHWLTRAKIVPGLFDQSTTPELERTRGREMAERLSMPILSRAWQMLMKGLGEVREAPSPIQAAEMVLIRLIHAADMPPPGDLIKQLRGADGGAASTTGGAATGGAAPSGGGAPPASGAGPNAVSQAAAPGAAAPQQAPTAQARTTRLPTAQAEQGGARTALQSAPQPVETEAPAPNSAPALSPALSNDPIPQDFRALVALAEKRKELRIASALRRHVHPVALERGRLEFRLSDSAPRDLKELPGQLTRKLTDWTGERWIVSLSNAPGAPTIVEQEKANERARLSRAEGDPLVQAIKSAFPGAEIVRVTGRDTGGGPEVSSTGEESGDSGTGLDPDPTATPFPDPGPEDDEPPPWEDGDPGPFDP</sequence>
<evidence type="ECO:0000313" key="14">
    <source>
        <dbReference type="EMBL" id="MBP5856326.1"/>
    </source>
</evidence>
<keyword evidence="2 11" id="KW-0808">Transferase</keyword>
<dbReference type="Pfam" id="PF12362">
    <property type="entry name" value="DUF3646"/>
    <property type="match status" value="1"/>
</dbReference>
<feature type="region of interest" description="Disordered" evidence="12">
    <location>
        <begin position="1"/>
        <end position="91"/>
    </location>
</feature>
<dbReference type="EMBL" id="JAGMWN010000002">
    <property type="protein sequence ID" value="MBP5856326.1"/>
    <property type="molecule type" value="Genomic_DNA"/>
</dbReference>
<evidence type="ECO:0000256" key="4">
    <source>
        <dbReference type="ARBA" id="ARBA00022705"/>
    </source>
</evidence>
<keyword evidence="15" id="KW-1185">Reference proteome</keyword>
<feature type="region of interest" description="Disordered" evidence="12">
    <location>
        <begin position="691"/>
        <end position="748"/>
    </location>
</feature>
<evidence type="ECO:0000256" key="10">
    <source>
        <dbReference type="ARBA" id="ARBA00049244"/>
    </source>
</evidence>
<dbReference type="Proteomes" id="UP000672602">
    <property type="component" value="Unassembled WGS sequence"/>
</dbReference>
<dbReference type="SUPFAM" id="SSF52540">
    <property type="entry name" value="P-loop containing nucleoside triphosphate hydrolases"/>
    <property type="match status" value="1"/>
</dbReference>
<dbReference type="InterPro" id="IPR050238">
    <property type="entry name" value="DNA_Rep/Repair_Clamp_Loader"/>
</dbReference>
<comment type="subunit">
    <text evidence="11">DNA polymerase III contains a core (composed of alpha, epsilon and theta chains) that associates with a tau subunit. This core dimerizes to form the POLIII' complex. PolIII' associates with the gamma complex (composed of gamma, delta, delta', psi and chi chains) and with the beta chain to form the complete DNA polymerase III complex.</text>
</comment>
<evidence type="ECO:0000256" key="8">
    <source>
        <dbReference type="ARBA" id="ARBA00022840"/>
    </source>
</evidence>
<dbReference type="CDD" id="cd00009">
    <property type="entry name" value="AAA"/>
    <property type="match status" value="1"/>
</dbReference>
<evidence type="ECO:0000256" key="3">
    <source>
        <dbReference type="ARBA" id="ARBA00022695"/>
    </source>
</evidence>
<evidence type="ECO:0000313" key="15">
    <source>
        <dbReference type="Proteomes" id="UP000672602"/>
    </source>
</evidence>
<keyword evidence="8 11" id="KW-0067">ATP-binding</keyword>
<evidence type="ECO:0000256" key="5">
    <source>
        <dbReference type="ARBA" id="ARBA00022723"/>
    </source>
</evidence>
<dbReference type="GO" id="GO:0003677">
    <property type="term" value="F:DNA binding"/>
    <property type="evidence" value="ECO:0007669"/>
    <property type="project" value="InterPro"/>
</dbReference>
<feature type="compositionally biased region" description="Acidic residues" evidence="12">
    <location>
        <begin position="729"/>
        <end position="742"/>
    </location>
</feature>
<dbReference type="Gene3D" id="1.20.272.10">
    <property type="match status" value="1"/>
</dbReference>
<dbReference type="NCBIfam" id="NF004046">
    <property type="entry name" value="PRK05563.1"/>
    <property type="match status" value="1"/>
</dbReference>